<dbReference type="EMBL" id="CP070619">
    <property type="protein sequence ID" value="QSE92073.1"/>
    <property type="molecule type" value="Genomic_DNA"/>
</dbReference>
<dbReference type="InterPro" id="IPR050275">
    <property type="entry name" value="PGM_Phosphatase"/>
</dbReference>
<dbReference type="InterPro" id="IPR029033">
    <property type="entry name" value="His_PPase_superfam"/>
</dbReference>
<reference evidence="1 2" key="1">
    <citation type="journal article" date="2021" name="Microbiol. Resour. Announc.">
        <title>Complete Genome Sequences of Two Rhodococcus sp. Strains with Large and Linear Chromosomes, Isolated from Apple Rhizosphere.</title>
        <authorList>
            <person name="Benning S."/>
            <person name="Brugnone N."/>
            <person name="Siani R."/>
            <person name="Kublik S."/>
            <person name="Schloter M."/>
            <person name="Rad V."/>
        </authorList>
    </citation>
    <scope>NUCLEOTIDE SEQUENCE [LARGE SCALE GENOMIC DNA]</scope>
    <source>
        <strain evidence="1 2">R79</strain>
    </source>
</reference>
<evidence type="ECO:0000313" key="2">
    <source>
        <dbReference type="Proteomes" id="UP000662986"/>
    </source>
</evidence>
<dbReference type="Gene3D" id="3.40.50.1240">
    <property type="entry name" value="Phosphoglycerate mutase-like"/>
    <property type="match status" value="1"/>
</dbReference>
<organism evidence="1 2">
    <name type="scientific">Rhodococcus pseudokoreensis</name>
    <dbReference type="NCBI Taxonomy" id="2811421"/>
    <lineage>
        <taxon>Bacteria</taxon>
        <taxon>Bacillati</taxon>
        <taxon>Actinomycetota</taxon>
        <taxon>Actinomycetes</taxon>
        <taxon>Mycobacteriales</taxon>
        <taxon>Nocardiaceae</taxon>
        <taxon>Rhodococcus</taxon>
    </lineage>
</organism>
<reference evidence="1 2" key="2">
    <citation type="journal article" date="2022" name="Arch. Microbiol.">
        <title>Rhodococcus pseudokoreensis sp. nov. isolated from the rhizosphere of young M26 apple rootstocks.</title>
        <authorList>
            <person name="Kampfer P."/>
            <person name="Glaeser S.P."/>
            <person name="Blom J."/>
            <person name="Wolf J."/>
            <person name="Benning S."/>
            <person name="Schloter M."/>
            <person name="Neumann-Schaal M."/>
        </authorList>
    </citation>
    <scope>NUCLEOTIDE SEQUENCE [LARGE SCALE GENOMIC DNA]</scope>
    <source>
        <strain evidence="1 2">R79</strain>
    </source>
</reference>
<dbReference type="SUPFAM" id="SSF53254">
    <property type="entry name" value="Phosphoglycerate mutase-like"/>
    <property type="match status" value="1"/>
</dbReference>
<evidence type="ECO:0000313" key="1">
    <source>
        <dbReference type="EMBL" id="QSE92073.1"/>
    </source>
</evidence>
<gene>
    <name evidence="1" type="ORF">JWS13_27265</name>
</gene>
<sequence length="240" mass="27102">MNEVEHPTPSPDSAPSTRDRIHRALLIEGPRTEVVLVRHAQQTSPPRTAPRAVHLDPPLSDLGRTQADAVAAYLEPEPFAAIYCSDLERAHETARRVAQFRSQPSDPVVVEGLREIDVFGFGDESRADPTPEQLAIASDEFLRTRRWEAFPHSERSDDFRTRVYREIEKLAIRHAGERFAVVAHGGVISAFLASTFEIREDMFFYSAHTAVTRVFHGDDRWAMHTVNELGHLRPGDLVTY</sequence>
<dbReference type="Proteomes" id="UP000662986">
    <property type="component" value="Chromosome"/>
</dbReference>
<dbReference type="Pfam" id="PF00300">
    <property type="entry name" value="His_Phos_1"/>
    <property type="match status" value="1"/>
</dbReference>
<accession>A0A974W8A8</accession>
<dbReference type="InterPro" id="IPR013078">
    <property type="entry name" value="His_Pase_superF_clade-1"/>
</dbReference>
<dbReference type="CDD" id="cd07067">
    <property type="entry name" value="HP_PGM_like"/>
    <property type="match status" value="1"/>
</dbReference>
<keyword evidence="2" id="KW-1185">Reference proteome</keyword>
<dbReference type="PANTHER" id="PTHR48100:SF44">
    <property type="entry name" value="PHOSPHATASE C1620.13-RELATED"/>
    <property type="match status" value="1"/>
</dbReference>
<proteinExistence type="predicted"/>
<dbReference type="SMART" id="SM00855">
    <property type="entry name" value="PGAM"/>
    <property type="match status" value="1"/>
</dbReference>
<dbReference type="PANTHER" id="PTHR48100">
    <property type="entry name" value="BROAD-SPECIFICITY PHOSPHATASE YOR283W-RELATED"/>
    <property type="match status" value="1"/>
</dbReference>
<protein>
    <submittedName>
        <fullName evidence="1">Histidine phosphatase family protein</fullName>
    </submittedName>
</protein>
<name>A0A974W8A8_9NOCA</name>